<evidence type="ECO:0000313" key="16">
    <source>
        <dbReference type="Proteomes" id="UP000265882"/>
    </source>
</evidence>
<dbReference type="InterPro" id="IPR001678">
    <property type="entry name" value="MeTrfase_RsmB-F_NOP2_dom"/>
</dbReference>
<keyword evidence="4" id="KW-0963">Cytoplasm</keyword>
<feature type="binding site" evidence="13">
    <location>
        <begin position="265"/>
        <end position="271"/>
    </location>
    <ligand>
        <name>S-adenosyl-L-methionine</name>
        <dbReference type="ChEBI" id="CHEBI:59789"/>
    </ligand>
</feature>
<feature type="binding site" evidence="13">
    <location>
        <position position="289"/>
    </location>
    <ligand>
        <name>S-adenosyl-L-methionine</name>
        <dbReference type="ChEBI" id="CHEBI:59789"/>
    </ligand>
</feature>
<dbReference type="PRINTS" id="PR02008">
    <property type="entry name" value="RCMTFAMILY"/>
</dbReference>
<dbReference type="PANTHER" id="PTHR22807">
    <property type="entry name" value="NOP2 YEAST -RELATED NOL1/NOP2/FMU SUN DOMAIN-CONTAINING"/>
    <property type="match status" value="1"/>
</dbReference>
<dbReference type="AlphaFoldDB" id="A0A3A4N3H0"/>
<dbReference type="Gene3D" id="3.30.70.1170">
    <property type="entry name" value="Sun protein, domain 3"/>
    <property type="match status" value="1"/>
</dbReference>
<evidence type="ECO:0000256" key="4">
    <source>
        <dbReference type="ARBA" id="ARBA00022490"/>
    </source>
</evidence>
<dbReference type="SUPFAM" id="SSF53335">
    <property type="entry name" value="S-adenosyl-L-methionine-dependent methyltransferases"/>
    <property type="match status" value="1"/>
</dbReference>
<evidence type="ECO:0000313" key="15">
    <source>
        <dbReference type="EMBL" id="RJP14309.1"/>
    </source>
</evidence>
<evidence type="ECO:0000256" key="10">
    <source>
        <dbReference type="ARBA" id="ARBA00030399"/>
    </source>
</evidence>
<evidence type="ECO:0000256" key="3">
    <source>
        <dbReference type="ARBA" id="ARBA00012140"/>
    </source>
</evidence>
<dbReference type="NCBIfam" id="TIGR00563">
    <property type="entry name" value="rsmB"/>
    <property type="match status" value="1"/>
</dbReference>
<dbReference type="Gene3D" id="3.40.50.150">
    <property type="entry name" value="Vaccinia Virus protein VP39"/>
    <property type="match status" value="1"/>
</dbReference>
<dbReference type="GO" id="GO:0003723">
    <property type="term" value="F:RNA binding"/>
    <property type="evidence" value="ECO:0007669"/>
    <property type="project" value="UniProtKB-UniRule"/>
</dbReference>
<accession>A0A3A4N3H0</accession>
<comment type="subcellular location">
    <subcellularLocation>
        <location evidence="2">Cytoplasm</location>
    </subcellularLocation>
</comment>
<dbReference type="PANTHER" id="PTHR22807:SF53">
    <property type="entry name" value="RIBOSOMAL RNA SMALL SUBUNIT METHYLTRANSFERASE B-RELATED"/>
    <property type="match status" value="1"/>
</dbReference>
<dbReference type="InterPro" id="IPR054728">
    <property type="entry name" value="RsmB-like_ferredoxin"/>
</dbReference>
<feature type="binding site" evidence="13">
    <location>
        <position position="316"/>
    </location>
    <ligand>
        <name>S-adenosyl-L-methionine</name>
        <dbReference type="ChEBI" id="CHEBI:59789"/>
    </ligand>
</feature>
<dbReference type="SUPFAM" id="SSF48013">
    <property type="entry name" value="NusB-like"/>
    <property type="match status" value="1"/>
</dbReference>
<dbReference type="GO" id="GO:0006355">
    <property type="term" value="P:regulation of DNA-templated transcription"/>
    <property type="evidence" value="ECO:0007669"/>
    <property type="project" value="InterPro"/>
</dbReference>
<comment type="similarity">
    <text evidence="13">Belongs to the class I-like SAM-binding methyltransferase superfamily. RsmB/NOP family.</text>
</comment>
<dbReference type="GO" id="GO:0005737">
    <property type="term" value="C:cytoplasm"/>
    <property type="evidence" value="ECO:0007669"/>
    <property type="project" value="UniProtKB-SubCell"/>
</dbReference>
<dbReference type="NCBIfam" id="NF011494">
    <property type="entry name" value="PRK14902.1"/>
    <property type="match status" value="1"/>
</dbReference>
<dbReference type="Pfam" id="PF22458">
    <property type="entry name" value="RsmF-B_ferredox"/>
    <property type="match status" value="1"/>
</dbReference>
<name>A0A3A4N3H0_ABYX5</name>
<comment type="caution">
    <text evidence="15">The sequence shown here is derived from an EMBL/GenBank/DDBJ whole genome shotgun (WGS) entry which is preliminary data.</text>
</comment>
<dbReference type="FunFam" id="3.40.50.150:FF:000022">
    <property type="entry name" value="Ribosomal RNA small subunit methyltransferase B"/>
    <property type="match status" value="1"/>
</dbReference>
<evidence type="ECO:0000256" key="2">
    <source>
        <dbReference type="ARBA" id="ARBA00004496"/>
    </source>
</evidence>
<dbReference type="EC" id="2.1.1.176" evidence="3"/>
<evidence type="ECO:0000256" key="13">
    <source>
        <dbReference type="PROSITE-ProRule" id="PRU01023"/>
    </source>
</evidence>
<dbReference type="InterPro" id="IPR035926">
    <property type="entry name" value="NusB-like_sf"/>
</dbReference>
<dbReference type="InterPro" id="IPR023267">
    <property type="entry name" value="RCMT"/>
</dbReference>
<dbReference type="InterPro" id="IPR029063">
    <property type="entry name" value="SAM-dependent_MTases_sf"/>
</dbReference>
<evidence type="ECO:0000259" key="14">
    <source>
        <dbReference type="PROSITE" id="PS51686"/>
    </source>
</evidence>
<keyword evidence="5" id="KW-0698">rRNA processing</keyword>
<keyword evidence="9 13" id="KW-0694">RNA-binding</keyword>
<dbReference type="GO" id="GO:0008649">
    <property type="term" value="F:rRNA methyltransferase activity"/>
    <property type="evidence" value="ECO:0007669"/>
    <property type="project" value="InterPro"/>
</dbReference>
<feature type="active site" description="Nucleophile" evidence="13">
    <location>
        <position position="387"/>
    </location>
</feature>
<reference evidence="15 16" key="1">
    <citation type="journal article" date="2017" name="ISME J.">
        <title>Energy and carbon metabolisms in a deep terrestrial subsurface fluid microbial community.</title>
        <authorList>
            <person name="Momper L."/>
            <person name="Jungbluth S.P."/>
            <person name="Lee M.D."/>
            <person name="Amend J.P."/>
        </authorList>
    </citation>
    <scope>NUCLEOTIDE SEQUENCE [LARGE SCALE GENOMIC DNA]</scope>
    <source>
        <strain evidence="15">SURF_5</strain>
    </source>
</reference>
<dbReference type="InterPro" id="IPR004573">
    <property type="entry name" value="rRNA_ssu_MeTfrase_B"/>
</dbReference>
<proteinExistence type="inferred from homology"/>
<feature type="binding site" evidence="13">
    <location>
        <position position="334"/>
    </location>
    <ligand>
        <name>S-adenosyl-L-methionine</name>
        <dbReference type="ChEBI" id="CHEBI:59789"/>
    </ligand>
</feature>
<dbReference type="Proteomes" id="UP000265882">
    <property type="component" value="Unassembled WGS sequence"/>
</dbReference>
<evidence type="ECO:0000256" key="7">
    <source>
        <dbReference type="ARBA" id="ARBA00022679"/>
    </source>
</evidence>
<dbReference type="Pfam" id="PF01189">
    <property type="entry name" value="Methyltr_RsmB-F"/>
    <property type="match status" value="1"/>
</dbReference>
<dbReference type="CDD" id="cd02440">
    <property type="entry name" value="AdoMet_MTases"/>
    <property type="match status" value="1"/>
</dbReference>
<organism evidence="15 16">
    <name type="scientific">Abyssobacteria bacterium (strain SURF_5)</name>
    <dbReference type="NCBI Taxonomy" id="2093360"/>
    <lineage>
        <taxon>Bacteria</taxon>
        <taxon>Pseudomonadati</taxon>
        <taxon>Candidatus Hydrogenedentota</taxon>
        <taxon>Candidatus Abyssobacteria</taxon>
    </lineage>
</organism>
<dbReference type="Pfam" id="PF01029">
    <property type="entry name" value="NusB"/>
    <property type="match status" value="1"/>
</dbReference>
<protein>
    <recommendedName>
        <fullName evidence="3">16S rRNA (cytosine(967)-C(5))-methyltransferase</fullName>
        <ecNumber evidence="3">2.1.1.176</ecNumber>
    </recommendedName>
    <alternativeName>
        <fullName evidence="10">16S rRNA m5C967 methyltransferase</fullName>
    </alternativeName>
    <alternativeName>
        <fullName evidence="11">rRNA (cytosine-C(5)-)-methyltransferase RsmB</fullName>
    </alternativeName>
</protein>
<evidence type="ECO:0000256" key="9">
    <source>
        <dbReference type="ARBA" id="ARBA00022884"/>
    </source>
</evidence>
<keyword evidence="7 13" id="KW-0808">Transferase</keyword>
<dbReference type="Gene3D" id="1.10.940.10">
    <property type="entry name" value="NusB-like"/>
    <property type="match status" value="1"/>
</dbReference>
<dbReference type="InterPro" id="IPR049560">
    <property type="entry name" value="MeTrfase_RsmB-F_NOP2_cat"/>
</dbReference>
<evidence type="ECO:0000256" key="11">
    <source>
        <dbReference type="ARBA" id="ARBA00031088"/>
    </source>
</evidence>
<gene>
    <name evidence="15" type="primary">rsmB</name>
    <name evidence="15" type="ORF">C4520_21570</name>
</gene>
<feature type="domain" description="SAM-dependent MTase RsmB/NOP-type" evidence="14">
    <location>
        <begin position="175"/>
        <end position="448"/>
    </location>
</feature>
<evidence type="ECO:0000256" key="5">
    <source>
        <dbReference type="ARBA" id="ARBA00022552"/>
    </source>
</evidence>
<keyword evidence="8 13" id="KW-0949">S-adenosyl-L-methionine</keyword>
<evidence type="ECO:0000256" key="12">
    <source>
        <dbReference type="ARBA" id="ARBA00047283"/>
    </source>
</evidence>
<evidence type="ECO:0000256" key="6">
    <source>
        <dbReference type="ARBA" id="ARBA00022603"/>
    </source>
</evidence>
<dbReference type="InterPro" id="IPR006027">
    <property type="entry name" value="NusB_RsmB_TIM44"/>
</dbReference>
<evidence type="ECO:0000256" key="8">
    <source>
        <dbReference type="ARBA" id="ARBA00022691"/>
    </source>
</evidence>
<dbReference type="EMBL" id="QZKU01000144">
    <property type="protein sequence ID" value="RJP14309.1"/>
    <property type="molecule type" value="Genomic_DNA"/>
</dbReference>
<keyword evidence="6 13" id="KW-0489">Methyltransferase</keyword>
<comment type="catalytic activity">
    <reaction evidence="12">
        <text>cytidine(967) in 16S rRNA + S-adenosyl-L-methionine = 5-methylcytidine(967) in 16S rRNA + S-adenosyl-L-homocysteine + H(+)</text>
        <dbReference type="Rhea" id="RHEA:42748"/>
        <dbReference type="Rhea" id="RHEA-COMP:10219"/>
        <dbReference type="Rhea" id="RHEA-COMP:10220"/>
        <dbReference type="ChEBI" id="CHEBI:15378"/>
        <dbReference type="ChEBI" id="CHEBI:57856"/>
        <dbReference type="ChEBI" id="CHEBI:59789"/>
        <dbReference type="ChEBI" id="CHEBI:74483"/>
        <dbReference type="ChEBI" id="CHEBI:82748"/>
        <dbReference type="EC" id="2.1.1.176"/>
    </reaction>
</comment>
<sequence>MPKQLVDPAREQALKILRKTEAALSFTKLLLASQEEAAASDLARAFIHQLVMGALRTRGTLDWALSRQSTTPLEELSSWIRNILRLGLYQILYLDRVPKSAAVDESVKLAKKYGHAGTAGLVNAVLRNSHREELLRAVDALPEDNAADLSVKYSHPQWMVEQFIQDWGSERTITILKNNNKMPPLSARVNALRTDRRKLLEQLEREGVQASPVPLLEEAVEFAAGATPWKLPAHEKGLFYLQDVSSMFASYCLDVRPGHTVLDACAGPGGKATHLAALMRNQGKINALDVHEHRLGLIRENAARLGAAIVETKEQDATEDLTPLFSGADRVLADVPCSGLGVIRRRVDLKWRLRPEQIPALVELQAKILERASECLKPGGLLVYSTCTIAKRENERLVEGFLSRHSRFEVDPHVPKPLEKYLTSKGFVQILPGDENMDGFFIARLRRL</sequence>
<dbReference type="PROSITE" id="PS51686">
    <property type="entry name" value="SAM_MT_RSMB_NOP"/>
    <property type="match status" value="1"/>
</dbReference>
<comment type="function">
    <text evidence="1">Specifically methylates the cytosine at position 967 (m5C967) of 16S rRNA.</text>
</comment>
<evidence type="ECO:0000256" key="1">
    <source>
        <dbReference type="ARBA" id="ARBA00002724"/>
    </source>
</evidence>